<dbReference type="Proteomes" id="UP000694867">
    <property type="component" value="Unplaced"/>
</dbReference>
<dbReference type="CTD" id="43217"/>
<dbReference type="PANTHER" id="PTHR14083">
    <property type="entry name" value="YIP1 INTERACTING FACTOR HOMOLOG YIF1 PROTEIN"/>
    <property type="match status" value="1"/>
</dbReference>
<keyword evidence="11" id="KW-1185">Reference proteome</keyword>
<keyword evidence="2 9" id="KW-0813">Transport</keyword>
<evidence type="ECO:0000256" key="10">
    <source>
        <dbReference type="SAM" id="MobiDB-lite"/>
    </source>
</evidence>
<dbReference type="KEGG" id="goe:100909164"/>
<keyword evidence="5 9" id="KW-0653">Protein transport</keyword>
<dbReference type="AlphaFoldDB" id="A0AAJ6QT82"/>
<keyword evidence="4 9" id="KW-0256">Endoplasmic reticulum</keyword>
<keyword evidence="7 9" id="KW-0333">Golgi apparatus</keyword>
<feature type="compositionally biased region" description="Low complexity" evidence="10">
    <location>
        <begin position="35"/>
        <end position="46"/>
    </location>
</feature>
<accession>A0AAJ6QT82</accession>
<feature type="transmembrane region" description="Helical" evidence="9">
    <location>
        <begin position="216"/>
        <end position="236"/>
    </location>
</feature>
<reference evidence="12" key="1">
    <citation type="submission" date="2025-08" db="UniProtKB">
        <authorList>
            <consortium name="RefSeq"/>
        </authorList>
    </citation>
    <scope>IDENTIFICATION</scope>
</reference>
<proteinExistence type="inferred from homology"/>
<keyword evidence="3 9" id="KW-0812">Transmembrane</keyword>
<feature type="transmembrane region" description="Helical" evidence="9">
    <location>
        <begin position="347"/>
        <end position="365"/>
    </location>
</feature>
<evidence type="ECO:0000256" key="5">
    <source>
        <dbReference type="ARBA" id="ARBA00022927"/>
    </source>
</evidence>
<evidence type="ECO:0000256" key="8">
    <source>
        <dbReference type="ARBA" id="ARBA00023136"/>
    </source>
</evidence>
<keyword evidence="8 9" id="KW-0472">Membrane</keyword>
<name>A0AAJ6QT82_9ACAR</name>
<evidence type="ECO:0000256" key="9">
    <source>
        <dbReference type="RuleBase" id="RU368073"/>
    </source>
</evidence>
<dbReference type="GeneID" id="100909164"/>
<feature type="transmembrane region" description="Helical" evidence="9">
    <location>
        <begin position="304"/>
        <end position="326"/>
    </location>
</feature>
<evidence type="ECO:0000256" key="1">
    <source>
        <dbReference type="ARBA" id="ARBA00009727"/>
    </source>
</evidence>
<comment type="subcellular location">
    <subcellularLocation>
        <location evidence="9">Endoplasmic reticulum membrane</location>
        <topology evidence="9">Multi-pass membrane protein</topology>
    </subcellularLocation>
    <subcellularLocation>
        <location evidence="9">Golgi apparatus membrane</location>
        <topology evidence="9">Multi-pass membrane protein</topology>
    </subcellularLocation>
</comment>
<gene>
    <name evidence="12" type="primary">LOC100909164</name>
</gene>
<dbReference type="RefSeq" id="XP_003743294.1">
    <property type="nucleotide sequence ID" value="XM_003743246.1"/>
</dbReference>
<feature type="region of interest" description="Disordered" evidence="10">
    <location>
        <begin position="1"/>
        <end position="119"/>
    </location>
</feature>
<evidence type="ECO:0000256" key="7">
    <source>
        <dbReference type="ARBA" id="ARBA00023034"/>
    </source>
</evidence>
<keyword evidence="6 9" id="KW-1133">Transmembrane helix</keyword>
<protein>
    <recommendedName>
        <fullName evidence="9">Protein YIF1</fullName>
    </recommendedName>
</protein>
<dbReference type="InterPro" id="IPR005578">
    <property type="entry name" value="Yif1_fam"/>
</dbReference>
<evidence type="ECO:0000256" key="4">
    <source>
        <dbReference type="ARBA" id="ARBA00022824"/>
    </source>
</evidence>
<dbReference type="GO" id="GO:0030134">
    <property type="term" value="C:COPII-coated ER to Golgi transport vesicle"/>
    <property type="evidence" value="ECO:0007669"/>
    <property type="project" value="TreeGrafter"/>
</dbReference>
<evidence type="ECO:0000256" key="2">
    <source>
        <dbReference type="ARBA" id="ARBA00022448"/>
    </source>
</evidence>
<evidence type="ECO:0000313" key="11">
    <source>
        <dbReference type="Proteomes" id="UP000694867"/>
    </source>
</evidence>
<dbReference type="GO" id="GO:0005793">
    <property type="term" value="C:endoplasmic reticulum-Golgi intermediate compartment"/>
    <property type="evidence" value="ECO:0007669"/>
    <property type="project" value="UniProtKB-UniRule"/>
</dbReference>
<dbReference type="GO" id="GO:0000139">
    <property type="term" value="C:Golgi membrane"/>
    <property type="evidence" value="ECO:0007669"/>
    <property type="project" value="UniProtKB-SubCell"/>
</dbReference>
<dbReference type="GO" id="GO:0005789">
    <property type="term" value="C:endoplasmic reticulum membrane"/>
    <property type="evidence" value="ECO:0007669"/>
    <property type="project" value="UniProtKB-SubCell"/>
</dbReference>
<evidence type="ECO:0000256" key="3">
    <source>
        <dbReference type="ARBA" id="ARBA00022692"/>
    </source>
</evidence>
<feature type="transmembrane region" description="Helical" evidence="9">
    <location>
        <begin position="248"/>
        <end position="271"/>
    </location>
</feature>
<organism evidence="11 12">
    <name type="scientific">Galendromus occidentalis</name>
    <name type="common">western predatory mite</name>
    <dbReference type="NCBI Taxonomy" id="34638"/>
    <lineage>
        <taxon>Eukaryota</taxon>
        <taxon>Metazoa</taxon>
        <taxon>Ecdysozoa</taxon>
        <taxon>Arthropoda</taxon>
        <taxon>Chelicerata</taxon>
        <taxon>Arachnida</taxon>
        <taxon>Acari</taxon>
        <taxon>Parasitiformes</taxon>
        <taxon>Mesostigmata</taxon>
        <taxon>Gamasina</taxon>
        <taxon>Phytoseioidea</taxon>
        <taxon>Phytoseiidae</taxon>
        <taxon>Typhlodrominae</taxon>
        <taxon>Galendromus</taxon>
    </lineage>
</organism>
<dbReference type="Pfam" id="PF03878">
    <property type="entry name" value="YIF1"/>
    <property type="match status" value="1"/>
</dbReference>
<feature type="compositionally biased region" description="Low complexity" evidence="10">
    <location>
        <begin position="79"/>
        <end position="91"/>
    </location>
</feature>
<comment type="function">
    <text evidence="9">Has a role in transport between endoplasmic reticulum and Golgi.</text>
</comment>
<evidence type="ECO:0000313" key="12">
    <source>
        <dbReference type="RefSeq" id="XP_003743294.1"/>
    </source>
</evidence>
<sequence length="376" mass="42403">MDLRRPTRPGSRQYNRTPTNQSQSPQLFEDTSQAPSGSPVSVPYYPQQSASSGQGWESYDLGLNDYGPQGLPPYDPFGQQQQMQHQQSQQHLPGLHNNAGGPPQYSPTMGTPMGYQNRPGVPPQYFNPQQLMNDPMASMAMQYGQNLAGHGREIVHEKIEKYVSISKLKYYFAVDTSYVSQKLFLLVFPFAHKNWTLSYNQDEPVPPRYDVNAPDLYIPTMAFVSYILLSAYMMGLENRFSPEVLGMQASWSLCIMILETVLIMMALYILNINTYLKLYDLMAFCGYKFVPMILALLVSIPLGYLGYLSAGIYCSLTFGFFLLRTLRVAFLSNPGTGHFGEGSRRSLYLLLGLCFFQPAVIWFMTHSLLLTPALEA</sequence>
<dbReference type="GO" id="GO:0015031">
    <property type="term" value="P:protein transport"/>
    <property type="evidence" value="ECO:0007669"/>
    <property type="project" value="UniProtKB-KW"/>
</dbReference>
<feature type="transmembrane region" description="Helical" evidence="9">
    <location>
        <begin position="278"/>
        <end position="298"/>
    </location>
</feature>
<comment type="similarity">
    <text evidence="1 9">Belongs to the YIF1 family.</text>
</comment>
<evidence type="ECO:0000256" key="6">
    <source>
        <dbReference type="ARBA" id="ARBA00022989"/>
    </source>
</evidence>
<dbReference type="GO" id="GO:0006888">
    <property type="term" value="P:endoplasmic reticulum to Golgi vesicle-mediated transport"/>
    <property type="evidence" value="ECO:0007669"/>
    <property type="project" value="UniProtKB-UniRule"/>
</dbReference>
<dbReference type="PANTHER" id="PTHR14083:SF0">
    <property type="entry name" value="YIP1D-INTERACTING FACTOR 1, ISOFORM C"/>
    <property type="match status" value="1"/>
</dbReference>
<feature type="compositionally biased region" description="Polar residues" evidence="10">
    <location>
        <begin position="10"/>
        <end position="34"/>
    </location>
</feature>